<dbReference type="EMBL" id="AATS01000001">
    <property type="protein sequence ID" value="EAU55868.1"/>
    <property type="molecule type" value="Genomic_DNA"/>
</dbReference>
<evidence type="ECO:0000313" key="1">
    <source>
        <dbReference type="EMBL" id="EAU55868.1"/>
    </source>
</evidence>
<gene>
    <name evidence="1" type="ORF">SPV1_03588</name>
</gene>
<keyword evidence="1" id="KW-0808">Transferase</keyword>
<dbReference type="InParanoid" id="Q0F3S3"/>
<proteinExistence type="predicted"/>
<sequence length="252" mass="27192">MLNSVTGLGDMITSKVKLLCCFLVLIYAMTGTALASPGSGAFVYSSDAGNELVYYQVRLIDFHGVAAREVVWECGSMQARHVLQQSDGKPLYALRKDLQKHEEVEVIYGLHRGEPTLYRRHAGTGVVERRIDQDGLLDLGGLPAMLIPALAGRDVFRFSALNYADGKVYDFRAMPTGYRQVATAAGRVRCALIEVKLDSWLSALTPSVQLVLPLSQAGLPFIAYSGPALAGSGSISLRLVGASPSLAMLETR</sequence>
<protein>
    <submittedName>
        <fullName evidence="1">DNA polymerase III subunit delta</fullName>
        <ecNumber evidence="1">2.7.7.7</ecNumber>
    </submittedName>
</protein>
<reference evidence="1 2" key="1">
    <citation type="submission" date="2006-09" db="EMBL/GenBank/DDBJ databases">
        <authorList>
            <person name="Emerson D."/>
            <person name="Ferriera S."/>
            <person name="Johnson J."/>
            <person name="Kravitz S."/>
            <person name="Halpern A."/>
            <person name="Remington K."/>
            <person name="Beeson K."/>
            <person name="Tran B."/>
            <person name="Rogers Y.-H."/>
            <person name="Friedman R."/>
            <person name="Venter J.C."/>
        </authorList>
    </citation>
    <scope>NUCLEOTIDE SEQUENCE [LARGE SCALE GENOMIC DNA]</scope>
    <source>
        <strain evidence="1 2">PV-1</strain>
    </source>
</reference>
<dbReference type="GO" id="GO:0003887">
    <property type="term" value="F:DNA-directed DNA polymerase activity"/>
    <property type="evidence" value="ECO:0007669"/>
    <property type="project" value="UniProtKB-EC"/>
</dbReference>
<keyword evidence="1" id="KW-0548">Nucleotidyltransferase</keyword>
<dbReference type="STRING" id="314344.AL013_03705"/>
<accession>Q0F3S3</accession>
<comment type="caution">
    <text evidence="1">The sequence shown here is derived from an EMBL/GenBank/DDBJ whole genome shotgun (WGS) entry which is preliminary data.</text>
</comment>
<dbReference type="OrthoDB" id="9982489at2"/>
<evidence type="ECO:0000313" key="2">
    <source>
        <dbReference type="Proteomes" id="UP000005297"/>
    </source>
</evidence>
<dbReference type="HOGENOM" id="CLU_1101819_0_0_0"/>
<organism evidence="1 2">
    <name type="scientific">Mariprofundus ferrooxydans PV-1</name>
    <dbReference type="NCBI Taxonomy" id="314345"/>
    <lineage>
        <taxon>Bacteria</taxon>
        <taxon>Pseudomonadati</taxon>
        <taxon>Pseudomonadota</taxon>
        <taxon>Candidatius Mariprofundia</taxon>
        <taxon>Mariprofundales</taxon>
        <taxon>Mariprofundaceae</taxon>
        <taxon>Mariprofundus</taxon>
    </lineage>
</organism>
<dbReference type="RefSeq" id="WP_009851014.1">
    <property type="nucleotide sequence ID" value="NZ_DS022295.1"/>
</dbReference>
<dbReference type="Proteomes" id="UP000005297">
    <property type="component" value="Unassembled WGS sequence"/>
</dbReference>
<dbReference type="EC" id="2.7.7.7" evidence="1"/>
<dbReference type="AlphaFoldDB" id="Q0F3S3"/>
<name>Q0F3S3_9PROT</name>
<keyword evidence="2" id="KW-1185">Reference proteome</keyword>